<keyword evidence="4" id="KW-0378">Hydrolase</keyword>
<dbReference type="EMBL" id="JGZU01000015">
    <property type="protein sequence ID" value="KFJ05473.1"/>
    <property type="molecule type" value="Genomic_DNA"/>
</dbReference>
<accession>A0A087ECH2</accession>
<sequence>MTLSITPVSVDRVEELQAISIATFTDTFAKDNTAEDLAQYLAEAYSIERLEQELNNPDSEFYFVTVDEQIVGYLKLNLGSAQHEEVGAEAMEIERIYIAPSHKRLGLGSLLITFAMVRARQAQLTSVWLGVWEHNDAARRFYERMGFKTVGSHVFMLGSDEQTDLLMQHML</sequence>
<dbReference type="InterPro" id="IPR000182">
    <property type="entry name" value="GNAT_dom"/>
</dbReference>
<evidence type="ECO:0000313" key="4">
    <source>
        <dbReference type="EMBL" id="KFJ05473.1"/>
    </source>
</evidence>
<name>A0A087ECH2_9BIFI</name>
<dbReference type="GO" id="GO:0006508">
    <property type="term" value="P:proteolysis"/>
    <property type="evidence" value="ECO:0007669"/>
    <property type="project" value="UniProtKB-KW"/>
</dbReference>
<dbReference type="CDD" id="cd04301">
    <property type="entry name" value="NAT_SF"/>
    <property type="match status" value="1"/>
</dbReference>
<dbReference type="PANTHER" id="PTHR43877">
    <property type="entry name" value="AMINOALKYLPHOSPHONATE N-ACETYLTRANSFERASE-RELATED-RELATED"/>
    <property type="match status" value="1"/>
</dbReference>
<organism evidence="4 5">
    <name type="scientific">Bifidobacterium tsurumiense</name>
    <dbReference type="NCBI Taxonomy" id="356829"/>
    <lineage>
        <taxon>Bacteria</taxon>
        <taxon>Bacillati</taxon>
        <taxon>Actinomycetota</taxon>
        <taxon>Actinomycetes</taxon>
        <taxon>Bifidobacteriales</taxon>
        <taxon>Bifidobacteriaceae</taxon>
        <taxon>Bifidobacterium</taxon>
    </lineage>
</organism>
<proteinExistence type="predicted"/>
<dbReference type="eggNOG" id="COG0456">
    <property type="taxonomic scope" value="Bacteria"/>
</dbReference>
<dbReference type="Gene3D" id="3.40.630.30">
    <property type="match status" value="1"/>
</dbReference>
<evidence type="ECO:0000259" key="3">
    <source>
        <dbReference type="PROSITE" id="PS51186"/>
    </source>
</evidence>
<protein>
    <submittedName>
        <fullName evidence="4">Protease synthase and sporulation negative regulatory PAI 1 domain protein</fullName>
    </submittedName>
</protein>
<dbReference type="InterPro" id="IPR016181">
    <property type="entry name" value="Acyl_CoA_acyltransferase"/>
</dbReference>
<dbReference type="InterPro" id="IPR050832">
    <property type="entry name" value="Bact_Acetyltransf"/>
</dbReference>
<comment type="caution">
    <text evidence="4">The sequence shown here is derived from an EMBL/GenBank/DDBJ whole genome shotgun (WGS) entry which is preliminary data.</text>
</comment>
<reference evidence="4 5" key="1">
    <citation type="submission" date="2014-03" db="EMBL/GenBank/DDBJ databases">
        <title>Genomics of Bifidobacteria.</title>
        <authorList>
            <person name="Ventura M."/>
            <person name="Milani C."/>
            <person name="Lugli G.A."/>
        </authorList>
    </citation>
    <scope>NUCLEOTIDE SEQUENCE [LARGE SCALE GENOMIC DNA]</scope>
    <source>
        <strain evidence="4 5">JCM 13495</strain>
    </source>
</reference>
<dbReference type="SUPFAM" id="SSF55729">
    <property type="entry name" value="Acyl-CoA N-acyltransferases (Nat)"/>
    <property type="match status" value="1"/>
</dbReference>
<keyword evidence="4" id="KW-0645">Protease</keyword>
<dbReference type="Pfam" id="PF00583">
    <property type="entry name" value="Acetyltransf_1"/>
    <property type="match status" value="1"/>
</dbReference>
<dbReference type="PROSITE" id="PS51186">
    <property type="entry name" value="GNAT"/>
    <property type="match status" value="1"/>
</dbReference>
<feature type="domain" description="N-acetyltransferase" evidence="3">
    <location>
        <begin position="3"/>
        <end position="171"/>
    </location>
</feature>
<keyword evidence="5" id="KW-1185">Reference proteome</keyword>
<dbReference type="RefSeq" id="WP_202961126.1">
    <property type="nucleotide sequence ID" value="NZ_JAXEUP010000026.1"/>
</dbReference>
<evidence type="ECO:0000313" key="5">
    <source>
        <dbReference type="Proteomes" id="UP000029080"/>
    </source>
</evidence>
<gene>
    <name evidence="4" type="ORF">BITS_0145</name>
</gene>
<keyword evidence="2" id="KW-0012">Acyltransferase</keyword>
<dbReference type="Proteomes" id="UP000029080">
    <property type="component" value="Unassembled WGS sequence"/>
</dbReference>
<keyword evidence="1" id="KW-0808">Transferase</keyword>
<dbReference type="AlphaFoldDB" id="A0A087ECH2"/>
<dbReference type="GO" id="GO:0008233">
    <property type="term" value="F:peptidase activity"/>
    <property type="evidence" value="ECO:0007669"/>
    <property type="project" value="UniProtKB-KW"/>
</dbReference>
<evidence type="ECO:0000256" key="1">
    <source>
        <dbReference type="ARBA" id="ARBA00022679"/>
    </source>
</evidence>
<dbReference type="GO" id="GO:0016747">
    <property type="term" value="F:acyltransferase activity, transferring groups other than amino-acyl groups"/>
    <property type="evidence" value="ECO:0007669"/>
    <property type="project" value="InterPro"/>
</dbReference>
<evidence type="ECO:0000256" key="2">
    <source>
        <dbReference type="ARBA" id="ARBA00023315"/>
    </source>
</evidence>